<gene>
    <name evidence="1" type="ORF">SG0102_05790</name>
</gene>
<reference evidence="1 2" key="1">
    <citation type="submission" date="2018-11" db="EMBL/GenBank/DDBJ databases">
        <title>Novel Erysipelotrichaceae bacterium isolated from small intestine of a swine.</title>
        <authorList>
            <person name="Kim J.S."/>
            <person name="Choe H."/>
            <person name="Lee Y.R."/>
            <person name="Kim K.M."/>
            <person name="Park D.S."/>
        </authorList>
    </citation>
    <scope>NUCLEOTIDE SEQUENCE [LARGE SCALE GENOMIC DNA]</scope>
    <source>
        <strain evidence="1 2">SG0102</strain>
    </source>
</reference>
<dbReference type="OrthoDB" id="9796509at2"/>
<dbReference type="AlphaFoldDB" id="A0A3G9JBB2"/>
<name>A0A3G9JBB2_9FIRM</name>
<accession>A0A3G9JBB2</accession>
<evidence type="ECO:0000313" key="2">
    <source>
        <dbReference type="Proteomes" id="UP000268059"/>
    </source>
</evidence>
<dbReference type="Proteomes" id="UP000268059">
    <property type="component" value="Chromosome"/>
</dbReference>
<protein>
    <recommendedName>
        <fullName evidence="3">DUF1292 domain-containing protein</fullName>
    </recommendedName>
</protein>
<evidence type="ECO:0000313" key="1">
    <source>
        <dbReference type="EMBL" id="BBH25645.1"/>
    </source>
</evidence>
<dbReference type="EMBL" id="AP019309">
    <property type="protein sequence ID" value="BBH25645.1"/>
    <property type="molecule type" value="Genomic_DNA"/>
</dbReference>
<evidence type="ECO:0008006" key="3">
    <source>
        <dbReference type="Google" id="ProtNLM"/>
    </source>
</evidence>
<dbReference type="Pfam" id="PF06949">
    <property type="entry name" value="DUF1292"/>
    <property type="match status" value="1"/>
</dbReference>
<keyword evidence="2" id="KW-1185">Reference proteome</keyword>
<dbReference type="RefSeq" id="WP_125118572.1">
    <property type="nucleotide sequence ID" value="NZ_AP019309.1"/>
</dbReference>
<dbReference type="InParanoid" id="A0A3G9JBB2"/>
<proteinExistence type="predicted"/>
<organism evidence="1 2">
    <name type="scientific">Intestinibaculum porci</name>
    <dbReference type="NCBI Taxonomy" id="2487118"/>
    <lineage>
        <taxon>Bacteria</taxon>
        <taxon>Bacillati</taxon>
        <taxon>Bacillota</taxon>
        <taxon>Erysipelotrichia</taxon>
        <taxon>Erysipelotrichales</taxon>
        <taxon>Erysipelotrichaceae</taxon>
        <taxon>Intestinibaculum</taxon>
    </lineage>
</organism>
<dbReference type="KEGG" id="ebm:SG0102_05790"/>
<sequence>MKKLQSITMDGEEFLVIGIFTVEEKDYIALVKDKNIYLYQYQGHKDGTFEAFDIEDDDEFAAVVQEFEYIESNQLWDE</sequence>
<dbReference type="InterPro" id="IPR009711">
    <property type="entry name" value="UPF0473"/>
</dbReference>